<feature type="domain" description="Outer membrane protein beta-barrel" evidence="3">
    <location>
        <begin position="13"/>
        <end position="179"/>
    </location>
</feature>
<proteinExistence type="predicted"/>
<dbReference type="SUPFAM" id="SSF56925">
    <property type="entry name" value="OMPA-like"/>
    <property type="match status" value="1"/>
</dbReference>
<dbReference type="Gene3D" id="2.40.160.20">
    <property type="match status" value="1"/>
</dbReference>
<organism evidence="4 5">
    <name type="scientific">Sphingomonas piscis</name>
    <dbReference type="NCBI Taxonomy" id="2714943"/>
    <lineage>
        <taxon>Bacteria</taxon>
        <taxon>Pseudomonadati</taxon>
        <taxon>Pseudomonadota</taxon>
        <taxon>Alphaproteobacteria</taxon>
        <taxon>Sphingomonadales</taxon>
        <taxon>Sphingomonadaceae</taxon>
        <taxon>Sphingomonas</taxon>
    </lineage>
</organism>
<feature type="chain" id="PRO_5026034014" evidence="2">
    <location>
        <begin position="27"/>
        <end position="234"/>
    </location>
</feature>
<evidence type="ECO:0000256" key="1">
    <source>
        <dbReference type="ARBA" id="ARBA00022729"/>
    </source>
</evidence>
<dbReference type="Pfam" id="PF13505">
    <property type="entry name" value="OMP_b-brl"/>
    <property type="match status" value="1"/>
</dbReference>
<dbReference type="InterPro" id="IPR011250">
    <property type="entry name" value="OMP/PagP_B-barrel"/>
</dbReference>
<evidence type="ECO:0000259" key="3">
    <source>
        <dbReference type="Pfam" id="PF13505"/>
    </source>
</evidence>
<sequence length="234" mass="23643">MEYIVKTLLISAAVAATVLSAAPASAQSVPTGARIEGLVGYDRVKFPGDHAGGIFGGVGAGYDIGFGSSAFGVDVEGTLATTDQEYLGVNVKAGRDLYAGGRLSFALSPSTIGYVKAGYTNARVKVDGFGGDNLDGVRVGAGVQFLLTGSTYVGGEYRYSNYEADWSRHQLALVLGTRFGSAPVAVEAPVVAPAPEAPAPAATQTCADGSVILATDVCPQPPAPPAVAPSGERG</sequence>
<evidence type="ECO:0000256" key="2">
    <source>
        <dbReference type="SAM" id="SignalP"/>
    </source>
</evidence>
<dbReference type="Proteomes" id="UP000503222">
    <property type="component" value="Chromosome"/>
</dbReference>
<evidence type="ECO:0000313" key="5">
    <source>
        <dbReference type="Proteomes" id="UP000503222"/>
    </source>
</evidence>
<dbReference type="EMBL" id="CP049869">
    <property type="protein sequence ID" value="QIK79552.1"/>
    <property type="molecule type" value="Genomic_DNA"/>
</dbReference>
<dbReference type="KEGG" id="spii:G7077_12190"/>
<name>A0A6G7YS40_9SPHN</name>
<feature type="signal peptide" evidence="2">
    <location>
        <begin position="1"/>
        <end position="26"/>
    </location>
</feature>
<dbReference type="AlphaFoldDB" id="A0A6G7YS40"/>
<dbReference type="InterPro" id="IPR027385">
    <property type="entry name" value="Beta-barrel_OMP"/>
</dbReference>
<evidence type="ECO:0000313" key="4">
    <source>
        <dbReference type="EMBL" id="QIK79552.1"/>
    </source>
</evidence>
<keyword evidence="5" id="KW-1185">Reference proteome</keyword>
<accession>A0A6G7YS40</accession>
<protein>
    <submittedName>
        <fullName evidence="4">Porin family protein</fullName>
    </submittedName>
</protein>
<keyword evidence="1 2" id="KW-0732">Signal</keyword>
<reference evidence="4 5" key="1">
    <citation type="submission" date="2020-03" db="EMBL/GenBank/DDBJ databases">
        <title>Sphingomonas sp. nov., isolated from fish.</title>
        <authorList>
            <person name="Hyun D.-W."/>
            <person name="Bae J.-W."/>
        </authorList>
    </citation>
    <scope>NUCLEOTIDE SEQUENCE [LARGE SCALE GENOMIC DNA]</scope>
    <source>
        <strain evidence="4 5">HDW15B</strain>
    </source>
</reference>
<gene>
    <name evidence="4" type="ORF">G7077_12190</name>
</gene>